<name>A0A7S9PRQ4_EPIFF</name>
<organism evidence="1 2">
    <name type="scientific">Epichloe festucae (strain Fl1)</name>
    <dbReference type="NCBI Taxonomy" id="877507"/>
    <lineage>
        <taxon>Eukaryota</taxon>
        <taxon>Fungi</taxon>
        <taxon>Dikarya</taxon>
        <taxon>Ascomycota</taxon>
        <taxon>Pezizomycotina</taxon>
        <taxon>Sordariomycetes</taxon>
        <taxon>Hypocreomycetidae</taxon>
        <taxon>Hypocreales</taxon>
        <taxon>Clavicipitaceae</taxon>
        <taxon>Epichloe</taxon>
    </lineage>
</organism>
<dbReference type="OrthoDB" id="4961397at2759"/>
<sequence length="354" mass="40393">MCLPNGEMLWNGNTDGLLSQKTVSRSLKDRSFKGFYAPVGKRNLSFNKRCRLPHVKLEAGGISTKGHVWKLGRLIQSHDMDEQSLWVDNPTGVLDLHERKRLIQLAKVLRSFQHFPLEKEIRKYLHLDSLGDANRRFLYEIFAESYMRTMASELVNAIDQGTSLRLGCLWDPSGRKSPYRAISIWDHDDEEERAYENSYELSASDGKDSALSFTASRPETQVPDEHDANDVDRHVPIEVERMGFSRDVDDAAPRLRIKRWRLGLCFFEGWSRTDVVPWPPGLETIWIHGHNNATYNPLPKADQLFHVQLSEVAPSTIPAYHPSPSEYSTTADNIASNQILFLYLRGKIPSSGTK</sequence>
<accession>A0A7S9PRQ4</accession>
<dbReference type="AlphaFoldDB" id="A0A7S9PRQ4"/>
<proteinExistence type="predicted"/>
<protein>
    <submittedName>
        <fullName evidence="1">Uncharacterized protein</fullName>
    </submittedName>
</protein>
<keyword evidence="2" id="KW-1185">Reference proteome</keyword>
<gene>
    <name evidence="1" type="ORF">C2857_000929</name>
</gene>
<dbReference type="EMBL" id="CP031385">
    <property type="protein sequence ID" value="QPG93570.1"/>
    <property type="molecule type" value="Genomic_DNA"/>
</dbReference>
<reference evidence="1 2" key="1">
    <citation type="journal article" date="2018" name="PLoS Genet.">
        <title>Repeat elements organise 3D genome structure and mediate transcription in the filamentous fungus Epichloe festucae.</title>
        <authorList>
            <person name="Winter D.J."/>
            <person name="Ganley A.R.D."/>
            <person name="Young C.A."/>
            <person name="Liachko I."/>
            <person name="Schardl C.L."/>
            <person name="Dupont P.Y."/>
            <person name="Berry D."/>
            <person name="Ram A."/>
            <person name="Scott B."/>
            <person name="Cox M.P."/>
        </authorList>
    </citation>
    <scope>NUCLEOTIDE SEQUENCE [LARGE SCALE GENOMIC DNA]</scope>
    <source>
        <strain evidence="1 2">Fl1</strain>
    </source>
</reference>
<evidence type="ECO:0000313" key="1">
    <source>
        <dbReference type="EMBL" id="QPG93570.1"/>
    </source>
</evidence>
<dbReference type="Proteomes" id="UP000594364">
    <property type="component" value="Chromosome 1"/>
</dbReference>
<evidence type="ECO:0000313" key="2">
    <source>
        <dbReference type="Proteomes" id="UP000594364"/>
    </source>
</evidence>